<accession>A0A235B2H1</accession>
<dbReference type="AlphaFoldDB" id="A0A235B2H1"/>
<dbReference type="EMBL" id="NOWF01000012">
    <property type="protein sequence ID" value="OYD06474.1"/>
    <property type="molecule type" value="Genomic_DNA"/>
</dbReference>
<evidence type="ECO:0000313" key="3">
    <source>
        <dbReference type="Proteomes" id="UP000215459"/>
    </source>
</evidence>
<dbReference type="InterPro" id="IPR039569">
    <property type="entry name" value="FAS1-like_DH_region"/>
</dbReference>
<gene>
    <name evidence="2" type="ORF">CHM34_16425</name>
</gene>
<proteinExistence type="predicted"/>
<dbReference type="InterPro" id="IPR016709">
    <property type="entry name" value="HadA-like"/>
</dbReference>
<sequence>MNWDHWVGSRSPGEWNGVEKGAVRNFAEAIGDPQPLYLCEEGAKHLRYGRWMAPPTFPITFRYGSIPGLQLPKSGLIHGSQRFQYERPLWIGEEIFCYLTLKDVFEKEGKSGRLTFLTFERIGEDQKGDRVFTAESTLIVTEAVRRELSA</sequence>
<dbReference type="InterPro" id="IPR029069">
    <property type="entry name" value="HotDog_dom_sf"/>
</dbReference>
<protein>
    <submittedName>
        <fullName evidence="2">Dehydratase</fullName>
    </submittedName>
</protein>
<keyword evidence="3" id="KW-1185">Reference proteome</keyword>
<evidence type="ECO:0000313" key="2">
    <source>
        <dbReference type="EMBL" id="OYD06474.1"/>
    </source>
</evidence>
<dbReference type="RefSeq" id="WP_094265696.1">
    <property type="nucleotide sequence ID" value="NZ_NOWF01000012.1"/>
</dbReference>
<dbReference type="Gene3D" id="3.10.129.10">
    <property type="entry name" value="Hotdog Thioesterase"/>
    <property type="match status" value="1"/>
</dbReference>
<dbReference type="OrthoDB" id="160199at2"/>
<dbReference type="SUPFAM" id="SSF54637">
    <property type="entry name" value="Thioesterase/thiol ester dehydrase-isomerase"/>
    <property type="match status" value="1"/>
</dbReference>
<comment type="caution">
    <text evidence="2">The sequence shown here is derived from an EMBL/GenBank/DDBJ whole genome shotgun (WGS) entry which is preliminary data.</text>
</comment>
<reference evidence="2 3" key="1">
    <citation type="submission" date="2017-07" db="EMBL/GenBank/DDBJ databases">
        <title>The genome sequence of Paludifilum halophilum highlights mechanisms for microbial adaptation to high salt environemnts.</title>
        <authorList>
            <person name="Belbahri L."/>
        </authorList>
    </citation>
    <scope>NUCLEOTIDE SEQUENCE [LARGE SCALE GENOMIC DNA]</scope>
    <source>
        <strain evidence="2 3">DSM 102817</strain>
    </source>
</reference>
<name>A0A235B2H1_9BACL</name>
<dbReference type="Proteomes" id="UP000215459">
    <property type="component" value="Unassembled WGS sequence"/>
</dbReference>
<dbReference type="CDD" id="cd03441">
    <property type="entry name" value="R_hydratase_like"/>
    <property type="match status" value="1"/>
</dbReference>
<dbReference type="Pfam" id="PF13452">
    <property type="entry name" value="FAS1_DH_region"/>
    <property type="match status" value="1"/>
</dbReference>
<evidence type="ECO:0000259" key="1">
    <source>
        <dbReference type="Pfam" id="PF13452"/>
    </source>
</evidence>
<organism evidence="2 3">
    <name type="scientific">Paludifilum halophilum</name>
    <dbReference type="NCBI Taxonomy" id="1642702"/>
    <lineage>
        <taxon>Bacteria</taxon>
        <taxon>Bacillati</taxon>
        <taxon>Bacillota</taxon>
        <taxon>Bacilli</taxon>
        <taxon>Bacillales</taxon>
        <taxon>Thermoactinomycetaceae</taxon>
        <taxon>Paludifilum</taxon>
    </lineage>
</organism>
<feature type="domain" description="FAS1-like dehydratase" evidence="1">
    <location>
        <begin position="6"/>
        <end position="133"/>
    </location>
</feature>
<dbReference type="PIRSF" id="PIRSF018072">
    <property type="entry name" value="UCP018072"/>
    <property type="match status" value="1"/>
</dbReference>